<comment type="similarity">
    <text evidence="1">Belongs to the NARF family.</text>
</comment>
<name>A0A444YLN1_ARAHY</name>
<comment type="caution">
    <text evidence="3">The sequence shown here is derived from an EMBL/GenBank/DDBJ whole genome shotgun (WGS) entry which is preliminary data.</text>
</comment>
<sequence length="112" mass="13089">MTIEFSNIEMKLLCDVCRDIYAREIKFGLVFKKLTRFFNSLGAMVIFDTSSRDFTLIKSCMEFMSRYKQNQLFDYEKNKSSLPTITSACLEKQLWLFVLANISTVKSPQQTI</sequence>
<dbReference type="AlphaFoldDB" id="A0A444YLN1"/>
<feature type="domain" description="Iron hydrogenase large subunit C-terminal" evidence="2">
    <location>
        <begin position="30"/>
        <end position="111"/>
    </location>
</feature>
<dbReference type="Gene3D" id="3.40.950.10">
    <property type="entry name" value="Fe-only Hydrogenase (Larger Subunit), Chain L, domain 3"/>
    <property type="match status" value="1"/>
</dbReference>
<dbReference type="Proteomes" id="UP000289738">
    <property type="component" value="Chromosome B06"/>
</dbReference>
<dbReference type="InterPro" id="IPR004108">
    <property type="entry name" value="Fe_hydrogenase_lsu_C"/>
</dbReference>
<dbReference type="EMBL" id="SDMP01000016">
    <property type="protein sequence ID" value="RYR02866.1"/>
    <property type="molecule type" value="Genomic_DNA"/>
</dbReference>
<accession>A0A444YLN1</accession>
<keyword evidence="4" id="KW-1185">Reference proteome</keyword>
<evidence type="ECO:0000256" key="1">
    <source>
        <dbReference type="ARBA" id="ARBA00006596"/>
    </source>
</evidence>
<organism evidence="3 4">
    <name type="scientific">Arachis hypogaea</name>
    <name type="common">Peanut</name>
    <dbReference type="NCBI Taxonomy" id="3818"/>
    <lineage>
        <taxon>Eukaryota</taxon>
        <taxon>Viridiplantae</taxon>
        <taxon>Streptophyta</taxon>
        <taxon>Embryophyta</taxon>
        <taxon>Tracheophyta</taxon>
        <taxon>Spermatophyta</taxon>
        <taxon>Magnoliopsida</taxon>
        <taxon>eudicotyledons</taxon>
        <taxon>Gunneridae</taxon>
        <taxon>Pentapetalae</taxon>
        <taxon>rosids</taxon>
        <taxon>fabids</taxon>
        <taxon>Fabales</taxon>
        <taxon>Fabaceae</taxon>
        <taxon>Papilionoideae</taxon>
        <taxon>50 kb inversion clade</taxon>
        <taxon>dalbergioids sensu lato</taxon>
        <taxon>Dalbergieae</taxon>
        <taxon>Pterocarpus clade</taxon>
        <taxon>Arachis</taxon>
    </lineage>
</organism>
<dbReference type="STRING" id="3818.A0A444YLN1"/>
<reference evidence="3 4" key="1">
    <citation type="submission" date="2019-01" db="EMBL/GenBank/DDBJ databases">
        <title>Sequencing of cultivated peanut Arachis hypogaea provides insights into genome evolution and oil improvement.</title>
        <authorList>
            <person name="Chen X."/>
        </authorList>
    </citation>
    <scope>NUCLEOTIDE SEQUENCE [LARGE SCALE GENOMIC DNA]</scope>
    <source>
        <strain evidence="4">cv. Fuhuasheng</strain>
        <tissue evidence="3">Leaves</tissue>
    </source>
</reference>
<dbReference type="PANTHER" id="PTHR11615">
    <property type="entry name" value="NITRATE, FORMATE, IRON DEHYDROGENASE"/>
    <property type="match status" value="1"/>
</dbReference>
<dbReference type="InterPro" id="IPR050340">
    <property type="entry name" value="Cytosolic_Fe-S_CAF"/>
</dbReference>
<proteinExistence type="inferred from homology"/>
<dbReference type="Pfam" id="PF02906">
    <property type="entry name" value="Fe_hyd_lg_C"/>
    <property type="match status" value="1"/>
</dbReference>
<gene>
    <name evidence="3" type="ORF">Ahy_B06g081704</name>
</gene>
<dbReference type="InterPro" id="IPR009016">
    <property type="entry name" value="Fe_hydrogenase"/>
</dbReference>
<evidence type="ECO:0000313" key="4">
    <source>
        <dbReference type="Proteomes" id="UP000289738"/>
    </source>
</evidence>
<protein>
    <recommendedName>
        <fullName evidence="2">Iron hydrogenase large subunit C-terminal domain-containing protein</fullName>
    </recommendedName>
</protein>
<evidence type="ECO:0000313" key="3">
    <source>
        <dbReference type="EMBL" id="RYR02866.1"/>
    </source>
</evidence>
<evidence type="ECO:0000259" key="2">
    <source>
        <dbReference type="Pfam" id="PF02906"/>
    </source>
</evidence>
<dbReference type="SUPFAM" id="SSF53920">
    <property type="entry name" value="Fe-only hydrogenase"/>
    <property type="match status" value="1"/>
</dbReference>